<keyword evidence="3 9" id="KW-0808">Transferase</keyword>
<evidence type="ECO:0000256" key="8">
    <source>
        <dbReference type="ARBA" id="ARBA00023315"/>
    </source>
</evidence>
<dbReference type="GO" id="GO:0004315">
    <property type="term" value="F:3-oxoacyl-[acyl-carrier-protein] synthase activity"/>
    <property type="evidence" value="ECO:0007669"/>
    <property type="project" value="InterPro"/>
</dbReference>
<keyword evidence="13" id="KW-1185">Reference proteome</keyword>
<keyword evidence="6 9" id="KW-0275">Fatty acid biosynthesis</keyword>
<feature type="domain" description="Beta-ketoacyl-[acyl-carrier-protein] synthase III N-terminal" evidence="11">
    <location>
        <begin position="104"/>
        <end position="171"/>
    </location>
</feature>
<evidence type="ECO:0000256" key="5">
    <source>
        <dbReference type="ARBA" id="ARBA00023098"/>
    </source>
</evidence>
<dbReference type="AlphaFoldDB" id="A0A0L6TZ66"/>
<keyword evidence="8 9" id="KW-0012">Acyltransferase</keyword>
<comment type="catalytic activity">
    <reaction evidence="9">
        <text>malonyl-[ACP] + acetyl-CoA + H(+) = 3-oxobutanoyl-[ACP] + CO2 + CoA</text>
        <dbReference type="Rhea" id="RHEA:12080"/>
        <dbReference type="Rhea" id="RHEA-COMP:9623"/>
        <dbReference type="Rhea" id="RHEA-COMP:9625"/>
        <dbReference type="ChEBI" id="CHEBI:15378"/>
        <dbReference type="ChEBI" id="CHEBI:16526"/>
        <dbReference type="ChEBI" id="CHEBI:57287"/>
        <dbReference type="ChEBI" id="CHEBI:57288"/>
        <dbReference type="ChEBI" id="CHEBI:78449"/>
        <dbReference type="ChEBI" id="CHEBI:78450"/>
        <dbReference type="EC" id="2.3.1.180"/>
    </reaction>
</comment>
<dbReference type="NCBIfam" id="TIGR00747">
    <property type="entry name" value="fabH"/>
    <property type="match status" value="1"/>
</dbReference>
<dbReference type="RefSeq" id="WP_050740508.1">
    <property type="nucleotide sequence ID" value="NZ_LGYO01000027.1"/>
</dbReference>
<comment type="subcellular location">
    <subcellularLocation>
        <location evidence="9">Cytoplasm</location>
    </subcellularLocation>
</comment>
<dbReference type="PATRIC" id="fig|52689.4.peg.1490"/>
<keyword evidence="7 9" id="KW-0511">Multifunctional enzyme</keyword>
<dbReference type="Gene3D" id="3.40.47.10">
    <property type="match status" value="1"/>
</dbReference>
<evidence type="ECO:0000313" key="12">
    <source>
        <dbReference type="EMBL" id="KNZ41569.1"/>
    </source>
</evidence>
<dbReference type="PANTHER" id="PTHR43091:SF1">
    <property type="entry name" value="BETA-KETOACYL-[ACYL-CARRIER-PROTEIN] SYNTHASE III, CHLOROPLASTIC"/>
    <property type="match status" value="1"/>
</dbReference>
<feature type="active site" evidence="9">
    <location>
        <position position="110"/>
    </location>
</feature>
<proteinExistence type="inferred from homology"/>
<gene>
    <name evidence="9" type="primary">fabH</name>
    <name evidence="12" type="ORF">AKG39_11315</name>
</gene>
<accession>A0A0L6TZ66</accession>
<evidence type="ECO:0000313" key="13">
    <source>
        <dbReference type="Proteomes" id="UP000036873"/>
    </source>
</evidence>
<dbReference type="EMBL" id="LGYO01000027">
    <property type="protein sequence ID" value="KNZ41569.1"/>
    <property type="molecule type" value="Genomic_DNA"/>
</dbReference>
<dbReference type="InterPro" id="IPR004655">
    <property type="entry name" value="FabH"/>
</dbReference>
<evidence type="ECO:0000256" key="1">
    <source>
        <dbReference type="ARBA" id="ARBA00008642"/>
    </source>
</evidence>
<dbReference type="OrthoDB" id="9815506at2"/>
<name>A0A0L6TZ66_9FIRM</name>
<comment type="caution">
    <text evidence="12">The sequence shown here is derived from an EMBL/GenBank/DDBJ whole genome shotgun (WGS) entry which is preliminary data.</text>
</comment>
<keyword evidence="9" id="KW-0963">Cytoplasm</keyword>
<dbReference type="NCBIfam" id="NF006829">
    <property type="entry name" value="PRK09352.1"/>
    <property type="match status" value="1"/>
</dbReference>
<dbReference type="InterPro" id="IPR013751">
    <property type="entry name" value="ACP_syn_III_N"/>
</dbReference>
<evidence type="ECO:0000259" key="11">
    <source>
        <dbReference type="Pfam" id="PF08545"/>
    </source>
</evidence>
<dbReference type="SUPFAM" id="SSF53901">
    <property type="entry name" value="Thiolase-like"/>
    <property type="match status" value="1"/>
</dbReference>
<feature type="active site" evidence="9">
    <location>
        <position position="275"/>
    </location>
</feature>
<comment type="domain">
    <text evidence="9">The last Arg residue of the ACP-binding site is essential for the weak association between ACP/AcpP and FabH.</text>
</comment>
<keyword evidence="2 9" id="KW-0444">Lipid biosynthesis</keyword>
<dbReference type="HAMAP" id="MF_01815">
    <property type="entry name" value="FabH"/>
    <property type="match status" value="1"/>
</dbReference>
<comment type="similarity">
    <text evidence="1 9">Belongs to the thiolase-like superfamily. FabH family.</text>
</comment>
<dbReference type="Proteomes" id="UP000036873">
    <property type="component" value="Unassembled WGS sequence"/>
</dbReference>
<dbReference type="PANTHER" id="PTHR43091">
    <property type="entry name" value="3-OXOACYL-[ACYL-CARRIER-PROTEIN] SYNTHASE"/>
    <property type="match status" value="1"/>
</dbReference>
<dbReference type="Pfam" id="PF08541">
    <property type="entry name" value="ACP_syn_III_C"/>
    <property type="match status" value="1"/>
</dbReference>
<evidence type="ECO:0000256" key="4">
    <source>
        <dbReference type="ARBA" id="ARBA00022832"/>
    </source>
</evidence>
<keyword evidence="4 9" id="KW-0276">Fatty acid metabolism</keyword>
<dbReference type="CDD" id="cd00830">
    <property type="entry name" value="KAS_III"/>
    <property type="match status" value="1"/>
</dbReference>
<comment type="pathway">
    <text evidence="9">Lipid metabolism; fatty acid biosynthesis.</text>
</comment>
<evidence type="ECO:0000256" key="7">
    <source>
        <dbReference type="ARBA" id="ARBA00023268"/>
    </source>
</evidence>
<evidence type="ECO:0000256" key="6">
    <source>
        <dbReference type="ARBA" id="ARBA00023160"/>
    </source>
</evidence>
<keyword evidence="5 9" id="KW-0443">Lipid metabolism</keyword>
<evidence type="ECO:0000256" key="2">
    <source>
        <dbReference type="ARBA" id="ARBA00022516"/>
    </source>
</evidence>
<dbReference type="UniPathway" id="UPA00094"/>
<dbReference type="Pfam" id="PF08545">
    <property type="entry name" value="ACP_syn_III"/>
    <property type="match status" value="1"/>
</dbReference>
<dbReference type="InterPro" id="IPR013747">
    <property type="entry name" value="ACP_syn_III_C"/>
</dbReference>
<evidence type="ECO:0000259" key="10">
    <source>
        <dbReference type="Pfam" id="PF08541"/>
    </source>
</evidence>
<organism evidence="12 13">
    <name type="scientific">Acetobacterium bakii</name>
    <dbReference type="NCBI Taxonomy" id="52689"/>
    <lineage>
        <taxon>Bacteria</taxon>
        <taxon>Bacillati</taxon>
        <taxon>Bacillota</taxon>
        <taxon>Clostridia</taxon>
        <taxon>Eubacteriales</taxon>
        <taxon>Eubacteriaceae</taxon>
        <taxon>Acetobacterium</taxon>
    </lineage>
</organism>
<feature type="region of interest" description="ACP-binding" evidence="9">
    <location>
        <begin position="246"/>
        <end position="250"/>
    </location>
</feature>
<dbReference type="GO" id="GO:0033818">
    <property type="term" value="F:beta-ketoacyl-acyl-carrier-protein synthase III activity"/>
    <property type="evidence" value="ECO:0007669"/>
    <property type="project" value="UniProtKB-UniRule"/>
</dbReference>
<protein>
    <recommendedName>
        <fullName evidence="9">Beta-ketoacyl-[acyl-carrier-protein] synthase III</fullName>
        <shortName evidence="9">Beta-ketoacyl-ACP synthase III</shortName>
        <shortName evidence="9">KAS III</shortName>
        <ecNumber evidence="9">2.3.1.180</ecNumber>
    </recommendedName>
    <alternativeName>
        <fullName evidence="9">3-oxoacyl-[acyl-carrier-protein] synthase 3</fullName>
    </alternativeName>
    <alternativeName>
        <fullName evidence="9">3-oxoacyl-[acyl-carrier-protein] synthase III</fullName>
    </alternativeName>
</protein>
<dbReference type="EC" id="2.3.1.180" evidence="9"/>
<comment type="subunit">
    <text evidence="9">Homodimer.</text>
</comment>
<dbReference type="GO" id="GO:0005737">
    <property type="term" value="C:cytoplasm"/>
    <property type="evidence" value="ECO:0007669"/>
    <property type="project" value="UniProtKB-SubCell"/>
</dbReference>
<feature type="active site" evidence="9">
    <location>
        <position position="245"/>
    </location>
</feature>
<dbReference type="STRING" id="52689.AKG39_11315"/>
<sequence>MSFSLIGTGSALPKTIQTNSDLTAFLDTSHDWILSRTGIESRHICIEESILDIALSASVNALENADIQPKDLDLIICPTLGGDTITPSLACLIQEKLGATCPAFDINAACSGFVYGLDLADAYLSRGKPMKILIIAVDAMSKLVDWTDRSTAVLFADGAGAAVITNGNDLKSIYISAVGNQHALCIPWAKGNHPGLEKQDLAIPYLTMDGPEVYRFAVAAICDDLKRVAKEAGIRLEDLDFIVPHQANLRIIESAAKRLKIPMGKFVLGLQNTGNTSAASVPLALDDLNRSGKLKPGMLIAMTAFGGGLTTGACVLEWSKEA</sequence>
<feature type="domain" description="Beta-ketoacyl-[acyl-carrier-protein] synthase III C-terminal" evidence="10">
    <location>
        <begin position="230"/>
        <end position="318"/>
    </location>
</feature>
<evidence type="ECO:0000256" key="3">
    <source>
        <dbReference type="ARBA" id="ARBA00022679"/>
    </source>
</evidence>
<evidence type="ECO:0000256" key="9">
    <source>
        <dbReference type="HAMAP-Rule" id="MF_01815"/>
    </source>
</evidence>
<reference evidence="13" key="1">
    <citation type="submission" date="2015-07" db="EMBL/GenBank/DDBJ databases">
        <title>Draft genome sequence of Acetobacterium bakii DSM 8293, a potential psychrophilic chemical producer through syngas fermentation.</title>
        <authorList>
            <person name="Song Y."/>
            <person name="Hwang S."/>
            <person name="Cho B.-K."/>
        </authorList>
    </citation>
    <scope>NUCLEOTIDE SEQUENCE [LARGE SCALE GENOMIC DNA]</scope>
    <source>
        <strain evidence="13">DSM 8239</strain>
    </source>
</reference>
<dbReference type="GO" id="GO:0006633">
    <property type="term" value="P:fatty acid biosynthetic process"/>
    <property type="evidence" value="ECO:0007669"/>
    <property type="project" value="UniProtKB-UniRule"/>
</dbReference>
<comment type="function">
    <text evidence="9">Catalyzes the condensation reaction of fatty acid synthesis by the addition to an acyl acceptor of two carbons from malonyl-ACP. Catalyzes the first condensation reaction which initiates fatty acid synthesis and may therefore play a role in governing the total rate of fatty acid production. Possesses both acetoacetyl-ACP synthase and acetyl transacylase activities. Its substrate specificity determines the biosynthesis of branched-chain and/or straight-chain of fatty acids.</text>
</comment>
<dbReference type="InterPro" id="IPR016039">
    <property type="entry name" value="Thiolase-like"/>
</dbReference>